<reference evidence="2" key="1">
    <citation type="submission" date="2016-11" db="EMBL/GenBank/DDBJ databases">
        <title>The genome of Nicotiana attenuata.</title>
        <authorList>
            <person name="Xu S."/>
            <person name="Brockmoeller T."/>
            <person name="Gaquerel E."/>
            <person name="Navarro A."/>
            <person name="Kuhl H."/>
            <person name="Gase K."/>
            <person name="Ling Z."/>
            <person name="Zhou W."/>
            <person name="Kreitzer C."/>
            <person name="Stanke M."/>
            <person name="Tang H."/>
            <person name="Lyons E."/>
            <person name="Pandey P."/>
            <person name="Pandey S.P."/>
            <person name="Timmermann B."/>
            <person name="Baldwin I.T."/>
        </authorList>
    </citation>
    <scope>NUCLEOTIDE SEQUENCE [LARGE SCALE GENOMIC DNA]</scope>
    <source>
        <strain evidence="2">UT</strain>
    </source>
</reference>
<dbReference type="EMBL" id="MJEQ01037194">
    <property type="protein sequence ID" value="OIS95815.1"/>
    <property type="molecule type" value="Genomic_DNA"/>
</dbReference>
<keyword evidence="3" id="KW-1185">Reference proteome</keyword>
<dbReference type="SMR" id="A0A1J6I5I5"/>
<organism evidence="2 3">
    <name type="scientific">Nicotiana attenuata</name>
    <name type="common">Coyote tobacco</name>
    <dbReference type="NCBI Taxonomy" id="49451"/>
    <lineage>
        <taxon>Eukaryota</taxon>
        <taxon>Viridiplantae</taxon>
        <taxon>Streptophyta</taxon>
        <taxon>Embryophyta</taxon>
        <taxon>Tracheophyta</taxon>
        <taxon>Spermatophyta</taxon>
        <taxon>Magnoliopsida</taxon>
        <taxon>eudicotyledons</taxon>
        <taxon>Gunneridae</taxon>
        <taxon>Pentapetalae</taxon>
        <taxon>asterids</taxon>
        <taxon>lamiids</taxon>
        <taxon>Solanales</taxon>
        <taxon>Solanaceae</taxon>
        <taxon>Nicotianoideae</taxon>
        <taxon>Nicotianeae</taxon>
        <taxon>Nicotiana</taxon>
    </lineage>
</organism>
<proteinExistence type="predicted"/>
<protein>
    <submittedName>
        <fullName evidence="2">Uncharacterized protein</fullName>
    </submittedName>
</protein>
<accession>A0A1J6I5I5</accession>
<name>A0A1J6I5I5_NICAT</name>
<evidence type="ECO:0000313" key="3">
    <source>
        <dbReference type="Proteomes" id="UP000187609"/>
    </source>
</evidence>
<evidence type="ECO:0000256" key="1">
    <source>
        <dbReference type="SAM" id="MobiDB-lite"/>
    </source>
</evidence>
<feature type="region of interest" description="Disordered" evidence="1">
    <location>
        <begin position="195"/>
        <end position="214"/>
    </location>
</feature>
<dbReference type="AlphaFoldDB" id="A0A1J6I5I5"/>
<gene>
    <name evidence="2" type="ORF">A4A49_25948</name>
</gene>
<evidence type="ECO:0000313" key="2">
    <source>
        <dbReference type="EMBL" id="OIS95815.1"/>
    </source>
</evidence>
<dbReference type="Proteomes" id="UP000187609">
    <property type="component" value="Unassembled WGS sequence"/>
</dbReference>
<dbReference type="Gramene" id="OIS95815">
    <property type="protein sequence ID" value="OIS95815"/>
    <property type="gene ID" value="A4A49_25948"/>
</dbReference>
<sequence>MRELNIWVTIKEVNKGLTTKDNRDMEITGKVRISPSKAIKAGTTIIKEIAIEVHLRTTTNKGPTTVKGNSHPELRGIMERMIKNQEQSDKERREMNQVVSSYTMSIKKIENQLGQNSSQLNVRPRGALPSDTATNPKGNEDIGHIIAITTRSSQVLKEIIILIEDDEEEEITPPRVADPPKVDVPVVEPNVVEEIQQAPSSLQDVIDIPPKESE</sequence>
<comment type="caution">
    <text evidence="2">The sequence shown here is derived from an EMBL/GenBank/DDBJ whole genome shotgun (WGS) entry which is preliminary data.</text>
</comment>